<evidence type="ECO:0000313" key="2">
    <source>
        <dbReference type="EMBL" id="GFX99459.1"/>
    </source>
</evidence>
<dbReference type="PANTHER" id="PTHR47331:SF1">
    <property type="entry name" value="GAG-LIKE PROTEIN"/>
    <property type="match status" value="1"/>
</dbReference>
<proteinExistence type="predicted"/>
<sequence>MLSLLCESEAIVNSRPLTYVSEDSDKLQPITPAIFLQEIPEVGVPDLDHIDKISLTRRLRYQQKLREELRKRFRVEYLENLMLKQTNEKSSYKLKVGEIVLIENEDKKREFWPLG</sequence>
<evidence type="ECO:0000313" key="3">
    <source>
        <dbReference type="Proteomes" id="UP000887159"/>
    </source>
</evidence>
<evidence type="ECO:0000259" key="1">
    <source>
        <dbReference type="Pfam" id="PF18701"/>
    </source>
</evidence>
<comment type="caution">
    <text evidence="2">The sequence shown here is derived from an EMBL/GenBank/DDBJ whole genome shotgun (WGS) entry which is preliminary data.</text>
</comment>
<protein>
    <submittedName>
        <fullName evidence="2">Integrase catalytic domain-containing protein</fullName>
    </submittedName>
</protein>
<dbReference type="AlphaFoldDB" id="A0A8X6RV48"/>
<name>A0A8X6RV48_TRICX</name>
<gene>
    <name evidence="2" type="primary">AVEN_65314_1</name>
    <name evidence="2" type="ORF">TNCV_1081031</name>
</gene>
<dbReference type="PANTHER" id="PTHR47331">
    <property type="entry name" value="PHD-TYPE DOMAIN-CONTAINING PROTEIN"/>
    <property type="match status" value="1"/>
</dbReference>
<dbReference type="EMBL" id="BMAU01021211">
    <property type="protein sequence ID" value="GFX99459.1"/>
    <property type="molecule type" value="Genomic_DNA"/>
</dbReference>
<dbReference type="Proteomes" id="UP000887159">
    <property type="component" value="Unassembled WGS sequence"/>
</dbReference>
<feature type="domain" description="DUF5641" evidence="1">
    <location>
        <begin position="58"/>
        <end position="115"/>
    </location>
</feature>
<dbReference type="Pfam" id="PF18701">
    <property type="entry name" value="DUF5641"/>
    <property type="match status" value="1"/>
</dbReference>
<organism evidence="2 3">
    <name type="scientific">Trichonephila clavipes</name>
    <name type="common">Golden silk orbweaver</name>
    <name type="synonym">Nephila clavipes</name>
    <dbReference type="NCBI Taxonomy" id="2585209"/>
    <lineage>
        <taxon>Eukaryota</taxon>
        <taxon>Metazoa</taxon>
        <taxon>Ecdysozoa</taxon>
        <taxon>Arthropoda</taxon>
        <taxon>Chelicerata</taxon>
        <taxon>Arachnida</taxon>
        <taxon>Araneae</taxon>
        <taxon>Araneomorphae</taxon>
        <taxon>Entelegynae</taxon>
        <taxon>Araneoidea</taxon>
        <taxon>Nephilidae</taxon>
        <taxon>Trichonephila</taxon>
    </lineage>
</organism>
<dbReference type="InterPro" id="IPR040676">
    <property type="entry name" value="DUF5641"/>
</dbReference>
<keyword evidence="3" id="KW-1185">Reference proteome</keyword>
<accession>A0A8X6RV48</accession>
<reference evidence="2" key="1">
    <citation type="submission" date="2020-08" db="EMBL/GenBank/DDBJ databases">
        <title>Multicomponent nature underlies the extraordinary mechanical properties of spider dragline silk.</title>
        <authorList>
            <person name="Kono N."/>
            <person name="Nakamura H."/>
            <person name="Mori M."/>
            <person name="Yoshida Y."/>
            <person name="Ohtoshi R."/>
            <person name="Malay A.D."/>
            <person name="Moran D.A.P."/>
            <person name="Tomita M."/>
            <person name="Numata K."/>
            <person name="Arakawa K."/>
        </authorList>
    </citation>
    <scope>NUCLEOTIDE SEQUENCE</scope>
</reference>